<keyword evidence="2" id="KW-1185">Reference proteome</keyword>
<evidence type="ECO:0008006" key="3">
    <source>
        <dbReference type="Google" id="ProtNLM"/>
    </source>
</evidence>
<evidence type="ECO:0000313" key="1">
    <source>
        <dbReference type="EMBL" id="KAF0732546.1"/>
    </source>
</evidence>
<proteinExistence type="predicted"/>
<dbReference type="EMBL" id="VUJU01008311">
    <property type="protein sequence ID" value="KAF0732546.1"/>
    <property type="molecule type" value="Genomic_DNA"/>
</dbReference>
<evidence type="ECO:0000313" key="2">
    <source>
        <dbReference type="Proteomes" id="UP000478052"/>
    </source>
</evidence>
<dbReference type="OrthoDB" id="6491412at2759"/>
<dbReference type="Proteomes" id="UP000478052">
    <property type="component" value="Unassembled WGS sequence"/>
</dbReference>
<comment type="caution">
    <text evidence="1">The sequence shown here is derived from an EMBL/GenBank/DDBJ whole genome shotgun (WGS) entry which is preliminary data.</text>
</comment>
<protein>
    <recommendedName>
        <fullName evidence="3">THAP-type domain-containing protein</fullName>
    </recommendedName>
</protein>
<organism evidence="1 2">
    <name type="scientific">Aphis craccivora</name>
    <name type="common">Cowpea aphid</name>
    <dbReference type="NCBI Taxonomy" id="307492"/>
    <lineage>
        <taxon>Eukaryota</taxon>
        <taxon>Metazoa</taxon>
        <taxon>Ecdysozoa</taxon>
        <taxon>Arthropoda</taxon>
        <taxon>Hexapoda</taxon>
        <taxon>Insecta</taxon>
        <taxon>Pterygota</taxon>
        <taxon>Neoptera</taxon>
        <taxon>Paraneoptera</taxon>
        <taxon>Hemiptera</taxon>
        <taxon>Sternorrhyncha</taxon>
        <taxon>Aphidomorpha</taxon>
        <taxon>Aphidoidea</taxon>
        <taxon>Aphididae</taxon>
        <taxon>Aphidini</taxon>
        <taxon>Aphis</taxon>
        <taxon>Aphis</taxon>
    </lineage>
</organism>
<dbReference type="AlphaFoldDB" id="A0A6G0WY92"/>
<sequence length="167" mass="19310">MLLPEFVKLSHYVVDVVSYISGFVVKKVQKIVKCDICISALTSTEHTSRFFTRSYVFDEDAQGNHIISLVKIIIANYLKLRLHHKADSINDVRNNKRVRILKINFNEFLSIKYFIYLLRSYFGLKVAWIKSQKIKILLFVYKSESLQRGIAGILFIVRPPAAVIAQT</sequence>
<reference evidence="1 2" key="1">
    <citation type="submission" date="2019-08" db="EMBL/GenBank/DDBJ databases">
        <title>Whole genome of Aphis craccivora.</title>
        <authorList>
            <person name="Voronova N.V."/>
            <person name="Shulinski R.S."/>
            <person name="Bandarenka Y.V."/>
            <person name="Zhorov D.G."/>
            <person name="Warner D."/>
        </authorList>
    </citation>
    <scope>NUCLEOTIDE SEQUENCE [LARGE SCALE GENOMIC DNA]</scope>
    <source>
        <strain evidence="1">180601</strain>
        <tissue evidence="1">Whole Body</tissue>
    </source>
</reference>
<name>A0A6G0WY92_APHCR</name>
<accession>A0A6G0WY92</accession>
<gene>
    <name evidence="1" type="ORF">FWK35_00022586</name>
</gene>